<keyword evidence="3" id="KW-0464">Manganese</keyword>
<sequence length="391" mass="43317">MTSLVLSNDMKKALTEQTVELPSWAFGNSGTRFKVFGQPGVPRDPFEKISDAAQVHKYTGITPRVSLHIPWDLVDDYEELAAHAANEGVAIGMINSNLFQEDDYMLGSLTHPDPVIRQKAVDHHVQCIDVMRKTGSHELKLWLPDGLNYPGQDSLRGRQDRLAESLQKIYAELDPNHRLVIEYKFFEPYFYSMDIPDWGTALLHCLALGEQAVVVLDTGHHAPNTNIEFIVSQLLRQGRLGAFDFNSRFYADDDLMVGAADPFQLFRIMHEIVSQGALDPASGVNFMLDQCHNIEAKIPAQIRSVMNIQEATTKALLVDTAALEEAQVNGDVLGANGALMDAYNTDVRGLLADLREEQGLARDPYSAFKDSGYLTKIATERVGGTQAGWGA</sequence>
<dbReference type="Pfam" id="PF06134">
    <property type="entry name" value="RhaA"/>
    <property type="match status" value="1"/>
</dbReference>
<evidence type="ECO:0000256" key="1">
    <source>
        <dbReference type="ARBA" id="ARBA00022490"/>
    </source>
</evidence>
<dbReference type="SUPFAM" id="SSF51658">
    <property type="entry name" value="Xylose isomerase-like"/>
    <property type="match status" value="1"/>
</dbReference>
<name>A0AAU7DVA6_9MICO</name>
<keyword evidence="1" id="KW-0963">Cytoplasm</keyword>
<keyword evidence="5" id="KW-0684">Rhamnose metabolism</keyword>
<dbReference type="PANTHER" id="PTHR30268:SF0">
    <property type="entry name" value="L-RHAMNOSE ISOMERASE"/>
    <property type="match status" value="1"/>
</dbReference>
<dbReference type="Gene3D" id="3.20.20.150">
    <property type="entry name" value="Divalent-metal-dependent TIM barrel enzymes"/>
    <property type="match status" value="1"/>
</dbReference>
<evidence type="ECO:0000256" key="3">
    <source>
        <dbReference type="ARBA" id="ARBA00023211"/>
    </source>
</evidence>
<dbReference type="EC" id="5.3.1.14" evidence="6"/>
<dbReference type="GO" id="GO:0008740">
    <property type="term" value="F:L-rhamnose isomerase activity"/>
    <property type="evidence" value="ECO:0007669"/>
    <property type="project" value="UniProtKB-EC"/>
</dbReference>
<dbReference type="AlphaFoldDB" id="A0AAU7DVA6"/>
<evidence type="ECO:0000313" key="6">
    <source>
        <dbReference type="EMBL" id="XBH20908.1"/>
    </source>
</evidence>
<evidence type="ECO:0000256" key="2">
    <source>
        <dbReference type="ARBA" id="ARBA00022723"/>
    </source>
</evidence>
<dbReference type="EMBL" id="CP146203">
    <property type="protein sequence ID" value="XBH20908.1"/>
    <property type="molecule type" value="Genomic_DNA"/>
</dbReference>
<accession>A0AAU7DVA6</accession>
<dbReference type="PANTHER" id="PTHR30268">
    <property type="entry name" value="L-RHAMNOSE ISOMERASE"/>
    <property type="match status" value="1"/>
</dbReference>
<organism evidence="6">
    <name type="scientific">Jonesiaceae bacterium BS-20</name>
    <dbReference type="NCBI Taxonomy" id="3120821"/>
    <lineage>
        <taxon>Bacteria</taxon>
        <taxon>Bacillati</taxon>
        <taxon>Actinomycetota</taxon>
        <taxon>Actinomycetes</taxon>
        <taxon>Micrococcales</taxon>
        <taxon>Jonesiaceae</taxon>
    </lineage>
</organism>
<proteinExistence type="predicted"/>
<protein>
    <submittedName>
        <fullName evidence="6">L-rhamnose isomerase</fullName>
        <ecNumber evidence="6">5.3.1.14</ecNumber>
    </submittedName>
</protein>
<dbReference type="InterPro" id="IPR009308">
    <property type="entry name" value="Rhamnose_isomerase"/>
</dbReference>
<dbReference type="InterPro" id="IPR050337">
    <property type="entry name" value="L-rhamnose_isomerase"/>
</dbReference>
<dbReference type="GO" id="GO:0019301">
    <property type="term" value="P:rhamnose catabolic process"/>
    <property type="evidence" value="ECO:0007669"/>
    <property type="project" value="TreeGrafter"/>
</dbReference>
<evidence type="ECO:0000256" key="5">
    <source>
        <dbReference type="ARBA" id="ARBA00023308"/>
    </source>
</evidence>
<gene>
    <name evidence="6" type="primary">rhaI</name>
    <name evidence="6" type="ORF">V5R04_11850</name>
</gene>
<evidence type="ECO:0000256" key="4">
    <source>
        <dbReference type="ARBA" id="ARBA00023235"/>
    </source>
</evidence>
<dbReference type="GO" id="GO:0019324">
    <property type="term" value="P:L-lyxose metabolic process"/>
    <property type="evidence" value="ECO:0007669"/>
    <property type="project" value="TreeGrafter"/>
</dbReference>
<dbReference type="InterPro" id="IPR036237">
    <property type="entry name" value="Xyl_isomerase-like_sf"/>
</dbReference>
<keyword evidence="4 6" id="KW-0413">Isomerase</keyword>
<dbReference type="InterPro" id="IPR013457">
    <property type="entry name" value="Rhamnose_iso-rel"/>
</dbReference>
<dbReference type="GO" id="GO:0030145">
    <property type="term" value="F:manganese ion binding"/>
    <property type="evidence" value="ECO:0007669"/>
    <property type="project" value="InterPro"/>
</dbReference>
<dbReference type="NCBIfam" id="TIGR02635">
    <property type="entry name" value="RhaI_grampos"/>
    <property type="match status" value="1"/>
</dbReference>
<reference evidence="6" key="1">
    <citation type="submission" date="2024-02" db="EMBL/GenBank/DDBJ databases">
        <title>Tomenella chthoni gen. nov. sp. nov., a member of the family Jonesiaceae isolated from bat guano.</title>
        <authorList>
            <person name="Miller S.L."/>
            <person name="King J."/>
            <person name="Sankaranarayanan K."/>
            <person name="Lawson P.A."/>
        </authorList>
    </citation>
    <scope>NUCLEOTIDE SEQUENCE</scope>
    <source>
        <strain evidence="6">BS-20</strain>
    </source>
</reference>
<keyword evidence="2" id="KW-0479">Metal-binding</keyword>